<dbReference type="EMBL" id="JACMYG010000008">
    <property type="protein sequence ID" value="MBC2690246.1"/>
    <property type="molecule type" value="Genomic_DNA"/>
</dbReference>
<evidence type="ECO:0000313" key="1">
    <source>
        <dbReference type="EMBL" id="MBC2690246.1"/>
    </source>
</evidence>
<evidence type="ECO:0000313" key="2">
    <source>
        <dbReference type="Proteomes" id="UP000526003"/>
    </source>
</evidence>
<dbReference type="PANTHER" id="PTHR36154:SF1">
    <property type="entry name" value="DNA-BINDING TRANSCRIPTIONAL ACTIVATOR ALPA"/>
    <property type="match status" value="1"/>
</dbReference>
<dbReference type="PANTHER" id="PTHR36154">
    <property type="entry name" value="DNA-BINDING TRANSCRIPTIONAL ACTIVATOR ALPA"/>
    <property type="match status" value="1"/>
</dbReference>
<dbReference type="RefSeq" id="WP_185818327.1">
    <property type="nucleotide sequence ID" value="NZ_JACMYG010000008.1"/>
</dbReference>
<dbReference type="AlphaFoldDB" id="A0A7X1GD85"/>
<protein>
    <submittedName>
        <fullName evidence="1">AlpA family transcriptional regulator</fullName>
    </submittedName>
</protein>
<comment type="caution">
    <text evidence="1">The sequence shown here is derived from an EMBL/GenBank/DDBJ whole genome shotgun (WGS) entry which is preliminary data.</text>
</comment>
<keyword evidence="2" id="KW-1185">Reference proteome</keyword>
<dbReference type="Pfam" id="PF05930">
    <property type="entry name" value="Phage_AlpA"/>
    <property type="match status" value="1"/>
</dbReference>
<dbReference type="InterPro" id="IPR010260">
    <property type="entry name" value="AlpA"/>
</dbReference>
<proteinExistence type="predicted"/>
<dbReference type="Proteomes" id="UP000526003">
    <property type="component" value="Unassembled WGS sequence"/>
</dbReference>
<dbReference type="InterPro" id="IPR009061">
    <property type="entry name" value="DNA-bd_dom_put_sf"/>
</dbReference>
<dbReference type="Gene3D" id="1.10.238.160">
    <property type="match status" value="1"/>
</dbReference>
<organism evidence="1 2">
    <name type="scientific">Pseudomonas kielensis</name>
    <dbReference type="NCBI Taxonomy" id="2762577"/>
    <lineage>
        <taxon>Bacteria</taxon>
        <taxon>Pseudomonadati</taxon>
        <taxon>Pseudomonadota</taxon>
        <taxon>Gammaproteobacteria</taxon>
        <taxon>Pseudomonadales</taxon>
        <taxon>Pseudomonadaceae</taxon>
        <taxon>Pseudomonas</taxon>
    </lineage>
</organism>
<dbReference type="InterPro" id="IPR052931">
    <property type="entry name" value="Prophage_regulatory_activator"/>
</dbReference>
<accession>A0A7X1GD85</accession>
<sequence length="67" mass="7525">MRIIRLKEVMDCTGLGRSTIYKYISEGSFPKSVPLGDRAVGWVESEVMGWVMARIEARDACESLTEV</sequence>
<name>A0A7X1GD85_9PSED</name>
<gene>
    <name evidence="1" type="ORF">H7995_10590</name>
</gene>
<dbReference type="SUPFAM" id="SSF46955">
    <property type="entry name" value="Putative DNA-binding domain"/>
    <property type="match status" value="1"/>
</dbReference>
<reference evidence="1 2" key="1">
    <citation type="submission" date="2020-08" db="EMBL/GenBank/DDBJ databases">
        <title>Pseudomonas sp. nov.</title>
        <authorList>
            <person name="Gieschler S."/>
            <person name="Fiedler G."/>
            <person name="Brinks E."/>
            <person name="Boehnlein C."/>
            <person name="Franz C.M.A.P."/>
            <person name="Kabisch J."/>
        </authorList>
    </citation>
    <scope>NUCLEOTIDE SEQUENCE [LARGE SCALE GENOMIC DNA]</scope>
    <source>
        <strain evidence="1 2">MBT-1</strain>
    </source>
</reference>